<evidence type="ECO:0000313" key="2">
    <source>
        <dbReference type="EMBL" id="VVE37993.1"/>
    </source>
</evidence>
<protein>
    <recommendedName>
        <fullName evidence="4">Chemotaxis phosphatase CheX-like domain-containing protein</fullName>
    </recommendedName>
</protein>
<dbReference type="Proteomes" id="UP000366065">
    <property type="component" value="Unassembled WGS sequence"/>
</dbReference>
<comment type="caution">
    <text evidence="2">The sequence shown here is derived from an EMBL/GenBank/DDBJ whole genome shotgun (WGS) entry which is preliminary data.</text>
</comment>
<evidence type="ECO:0000256" key="1">
    <source>
        <dbReference type="ARBA" id="ARBA00022500"/>
    </source>
</evidence>
<reference evidence="2 3" key="1">
    <citation type="submission" date="2019-08" db="EMBL/GenBank/DDBJ databases">
        <authorList>
            <person name="Peeters C."/>
        </authorList>
    </citation>
    <scope>NUCLEOTIDE SEQUENCE [LARGE SCALE GENOMIC DNA]</scope>
    <source>
        <strain evidence="2 3">LMG 20602</strain>
    </source>
</reference>
<organism evidence="2 3">
    <name type="scientific">Pandoraea capi</name>
    <dbReference type="NCBI Taxonomy" id="2508286"/>
    <lineage>
        <taxon>Bacteria</taxon>
        <taxon>Pseudomonadati</taxon>
        <taxon>Pseudomonadota</taxon>
        <taxon>Betaproteobacteria</taxon>
        <taxon>Burkholderiales</taxon>
        <taxon>Burkholderiaceae</taxon>
        <taxon>Pandoraea</taxon>
    </lineage>
</organism>
<keyword evidence="1" id="KW-0145">Chemotaxis</keyword>
<keyword evidence="3" id="KW-1185">Reference proteome</keyword>
<gene>
    <name evidence="2" type="ORF">PCA20602_04014</name>
</gene>
<name>A0ABY6W987_9BURK</name>
<evidence type="ECO:0008006" key="4">
    <source>
        <dbReference type="Google" id="ProtNLM"/>
    </source>
</evidence>
<accession>A0ABY6W987</accession>
<evidence type="ECO:0000313" key="3">
    <source>
        <dbReference type="Proteomes" id="UP000366065"/>
    </source>
</evidence>
<dbReference type="SUPFAM" id="SSF103039">
    <property type="entry name" value="CheC-like"/>
    <property type="match status" value="1"/>
</dbReference>
<dbReference type="InterPro" id="IPR028976">
    <property type="entry name" value="CheC-like_sf"/>
</dbReference>
<dbReference type="EMBL" id="CABPRV010000010">
    <property type="protein sequence ID" value="VVE37993.1"/>
    <property type="molecule type" value="Genomic_DNA"/>
</dbReference>
<sequence>MSLFLSSIRQPTGFIVISAHARDSFERILHKAARTRLARSVDSPCDIAPLGVRYSAKGDASVQDDGVALTVRHANVVVLTISGIDFRMLLVLHFDEDDATKAYFVGDDQDKSFREAFLEISNLCCGAINQELLGYFPDLGMSTPYVLSARCVPHLMQLKPNHLASWDITLDGSVNLAATLCVCAHAPLDFNAEVSETQDSGGELELF</sequence>
<proteinExistence type="predicted"/>